<gene>
    <name evidence="8" type="ORF">CBS1_08005</name>
</gene>
<keyword evidence="4" id="KW-0732">Signal</keyword>
<evidence type="ECO:0000313" key="8">
    <source>
        <dbReference type="EMBL" id="QAV33667.1"/>
    </source>
</evidence>
<dbReference type="InterPro" id="IPR003760">
    <property type="entry name" value="PnrA-like"/>
</dbReference>
<evidence type="ECO:0000256" key="3">
    <source>
        <dbReference type="ARBA" id="ARBA00022475"/>
    </source>
</evidence>
<keyword evidence="6" id="KW-0449">Lipoprotein</keyword>
<dbReference type="InterPro" id="IPR050957">
    <property type="entry name" value="BMP_lipoprotein"/>
</dbReference>
<comment type="subcellular location">
    <subcellularLocation>
        <location evidence="1">Cell membrane</location>
        <topology evidence="1">Lipid-anchor</topology>
    </subcellularLocation>
</comment>
<protein>
    <submittedName>
        <fullName evidence="8">BMP family ABC transporter substrate-binding protein</fullName>
    </submittedName>
</protein>
<dbReference type="Gene3D" id="3.40.50.2300">
    <property type="match status" value="2"/>
</dbReference>
<comment type="similarity">
    <text evidence="2">Belongs to the BMP lipoprotein family.</text>
</comment>
<organism evidence="8 9">
    <name type="scientific">Fervidobacterium changbaicum</name>
    <dbReference type="NCBI Taxonomy" id="310769"/>
    <lineage>
        <taxon>Bacteria</taxon>
        <taxon>Thermotogati</taxon>
        <taxon>Thermotogota</taxon>
        <taxon>Thermotogae</taxon>
        <taxon>Thermotogales</taxon>
        <taxon>Fervidobacteriaceae</taxon>
        <taxon>Fervidobacterium</taxon>
    </lineage>
</organism>
<keyword evidence="3" id="KW-1003">Cell membrane</keyword>
<keyword evidence="9" id="KW-1185">Reference proteome</keyword>
<dbReference type="Pfam" id="PF02608">
    <property type="entry name" value="Bmp"/>
    <property type="match status" value="1"/>
</dbReference>
<evidence type="ECO:0000256" key="1">
    <source>
        <dbReference type="ARBA" id="ARBA00004193"/>
    </source>
</evidence>
<reference evidence="8 9" key="1">
    <citation type="submission" date="2018-01" db="EMBL/GenBank/DDBJ databases">
        <title>The whole genome sequencing and assembly of Fervidobacterium changbaicum CBS-1 strain.</title>
        <authorList>
            <person name="Kim J.-Y."/>
            <person name="Park M.-K."/>
            <person name="Yi H."/>
            <person name="Bahn Y.-S."/>
            <person name="Kim J.F."/>
            <person name="Lee D.-W."/>
        </authorList>
    </citation>
    <scope>NUCLEOTIDE SEQUENCE [LARGE SCALE GENOMIC DNA]</scope>
    <source>
        <strain evidence="8 9">CBS-1</strain>
    </source>
</reference>
<dbReference type="Proteomes" id="UP000288947">
    <property type="component" value="Chromosome"/>
</dbReference>
<proteinExistence type="inferred from homology"/>
<accession>A0ABX5QT34</accession>
<evidence type="ECO:0000256" key="6">
    <source>
        <dbReference type="ARBA" id="ARBA00023288"/>
    </source>
</evidence>
<evidence type="ECO:0000313" key="9">
    <source>
        <dbReference type="Proteomes" id="UP000288947"/>
    </source>
</evidence>
<sequence>MKRFFVFVLLAVVLTLGFSFKAIMVTDTGGLGDKSFNDGTWAGIQRAANELKVEAKVIMSQEQSDYIPNLTKAAQEVMKEKDGGIVFAVGFMMTDALMKVAQQFPTVYFAGIDIDFEGKELPNVINFLFKEQESAFLVGYIAAAMTRTGKVGFVGGLSIPPVERFRYGYEAGIKAYEDLKGKKVTIIRGYTNEFSDPKKGKDLANSQFSQGVDIIFAAAGACGNGVIEAAKERSEKLAGKGYENIKKRALSGLPMYYAIGVDVDQDYMAPGVVLTSAMKGVDMAGYYGVKWAFTGQFKGGVKNLGLKENGVRMSEMKYTKEIVEKLAPNALKELEYLKQLIIEGKIVIPDSEDALKAFTVKGLKLPK</sequence>
<evidence type="ECO:0000256" key="2">
    <source>
        <dbReference type="ARBA" id="ARBA00008610"/>
    </source>
</evidence>
<dbReference type="PANTHER" id="PTHR34296">
    <property type="entry name" value="TRANSCRIPTIONAL ACTIVATOR PROTEIN MED"/>
    <property type="match status" value="1"/>
</dbReference>
<name>A0ABX5QT34_9BACT</name>
<dbReference type="EMBL" id="CP026721">
    <property type="protein sequence ID" value="QAV33667.1"/>
    <property type="molecule type" value="Genomic_DNA"/>
</dbReference>
<evidence type="ECO:0000256" key="4">
    <source>
        <dbReference type="ARBA" id="ARBA00022729"/>
    </source>
</evidence>
<dbReference type="InterPro" id="IPR028082">
    <property type="entry name" value="Peripla_BP_I"/>
</dbReference>
<evidence type="ECO:0000256" key="5">
    <source>
        <dbReference type="ARBA" id="ARBA00023136"/>
    </source>
</evidence>
<keyword evidence="5" id="KW-0472">Membrane</keyword>
<dbReference type="PANTHER" id="PTHR34296:SF2">
    <property type="entry name" value="ABC TRANSPORTER GUANOSINE-BINDING PROTEIN NUPN"/>
    <property type="match status" value="1"/>
</dbReference>
<dbReference type="RefSeq" id="WP_090222947.1">
    <property type="nucleotide sequence ID" value="NZ_CP026721.1"/>
</dbReference>
<feature type="domain" description="ABC transporter substrate-binding protein PnrA-like" evidence="7">
    <location>
        <begin position="21"/>
        <end position="351"/>
    </location>
</feature>
<dbReference type="CDD" id="cd06354">
    <property type="entry name" value="PBP1_PrnA-like"/>
    <property type="match status" value="1"/>
</dbReference>
<evidence type="ECO:0000259" key="7">
    <source>
        <dbReference type="Pfam" id="PF02608"/>
    </source>
</evidence>
<dbReference type="SUPFAM" id="SSF53822">
    <property type="entry name" value="Periplasmic binding protein-like I"/>
    <property type="match status" value="1"/>
</dbReference>